<dbReference type="PIRSF" id="PIRSF016184">
    <property type="entry name" value="PhzC_PhzF"/>
    <property type="match status" value="1"/>
</dbReference>
<evidence type="ECO:0000313" key="1">
    <source>
        <dbReference type="EMBL" id="MBP2476480.1"/>
    </source>
</evidence>
<gene>
    <name evidence="1" type="ORF">JOF53_005352</name>
</gene>
<organism evidence="1 2">
    <name type="scientific">Crossiella equi</name>
    <dbReference type="NCBI Taxonomy" id="130796"/>
    <lineage>
        <taxon>Bacteria</taxon>
        <taxon>Bacillati</taxon>
        <taxon>Actinomycetota</taxon>
        <taxon>Actinomycetes</taxon>
        <taxon>Pseudonocardiales</taxon>
        <taxon>Pseudonocardiaceae</taxon>
        <taxon>Crossiella</taxon>
    </lineage>
</organism>
<proteinExistence type="predicted"/>
<dbReference type="Gene3D" id="3.10.310.10">
    <property type="entry name" value="Diaminopimelate Epimerase, Chain A, domain 1"/>
    <property type="match status" value="2"/>
</dbReference>
<comment type="caution">
    <text evidence="1">The sequence shown here is derived from an EMBL/GenBank/DDBJ whole genome shotgun (WGS) entry which is preliminary data.</text>
</comment>
<reference evidence="1 2" key="1">
    <citation type="submission" date="2021-03" db="EMBL/GenBank/DDBJ databases">
        <title>Sequencing the genomes of 1000 actinobacteria strains.</title>
        <authorList>
            <person name="Klenk H.-P."/>
        </authorList>
    </citation>
    <scope>NUCLEOTIDE SEQUENCE [LARGE SCALE GENOMIC DNA]</scope>
    <source>
        <strain evidence="1 2">DSM 44580</strain>
    </source>
</reference>
<accession>A0ABS5AIS2</accession>
<dbReference type="InterPro" id="IPR003719">
    <property type="entry name" value="Phenazine_PhzF-like"/>
</dbReference>
<keyword evidence="1" id="KW-0413">Isomerase</keyword>
<dbReference type="EMBL" id="JAGIOO010000001">
    <property type="protein sequence ID" value="MBP2476480.1"/>
    <property type="molecule type" value="Genomic_DNA"/>
</dbReference>
<dbReference type="RefSeq" id="WP_086783092.1">
    <property type="nucleotide sequence ID" value="NZ_JAGIOO010000001.1"/>
</dbReference>
<evidence type="ECO:0000313" key="2">
    <source>
        <dbReference type="Proteomes" id="UP001519363"/>
    </source>
</evidence>
<name>A0ABS5AIS2_9PSEU</name>
<dbReference type="SUPFAM" id="SSF54506">
    <property type="entry name" value="Diaminopimelate epimerase-like"/>
    <property type="match status" value="1"/>
</dbReference>
<dbReference type="GO" id="GO:0102943">
    <property type="term" value="F:trans-2,3-dihydro-3-hydroxy-anthranilate isomerase activity"/>
    <property type="evidence" value="ECO:0007669"/>
    <property type="project" value="UniProtKB-EC"/>
</dbReference>
<protein>
    <submittedName>
        <fullName evidence="1">Trans-2,3-dihydro-3-hydroxyanthranilate isomerase</fullName>
        <ecNumber evidence="1">5.3.3.17</ecNumber>
    </submittedName>
</protein>
<keyword evidence="2" id="KW-1185">Reference proteome</keyword>
<dbReference type="NCBIfam" id="TIGR00654">
    <property type="entry name" value="PhzF_family"/>
    <property type="match status" value="1"/>
</dbReference>
<dbReference type="EC" id="5.3.3.17" evidence="1"/>
<dbReference type="Pfam" id="PF02567">
    <property type="entry name" value="PhzC-PhzF"/>
    <property type="match status" value="1"/>
</dbReference>
<dbReference type="PANTHER" id="PTHR13774">
    <property type="entry name" value="PHENAZINE BIOSYNTHESIS PROTEIN"/>
    <property type="match status" value="1"/>
</dbReference>
<sequence>MALPGKTLRLDLVDVFTATPFSGNALAVVHGAEELSAEAMQAIANELNLSETAFPLPPTQPGADYRLRAFTPLVELPFAGHPSVGTAWVLAREGVIGHGDVVQECAAGLLPVRVDAEGARLTGGEPSVGPELAGEELAGALGLTARPEAAAGVAGCGLDFSYVLVDGVEEAVPAADRVRAATVGRGIVPVHWDAATRTARVRMFRGTGGEDAATGSAACGLGVWLVSRGLLPGAGTSEYLVRQGERMGRPARLHCTVRAREGRAERVTVWGAVVPTGEGRLRVP</sequence>
<dbReference type="Proteomes" id="UP001519363">
    <property type="component" value="Unassembled WGS sequence"/>
</dbReference>